<evidence type="ECO:0000313" key="5">
    <source>
        <dbReference type="Proteomes" id="UP001220022"/>
    </source>
</evidence>
<evidence type="ECO:0000256" key="1">
    <source>
        <dbReference type="ARBA" id="ARBA00006484"/>
    </source>
</evidence>
<comment type="similarity">
    <text evidence="1">Belongs to the short-chain dehydrogenases/reductases (SDR) family.</text>
</comment>
<gene>
    <name evidence="4" type="ORF">P2L57_13585</name>
</gene>
<accession>A0ABT5YZ46</accession>
<name>A0ABT5YZ46_9ACTN</name>
<comment type="caution">
    <text evidence="4">The sequence shown here is derived from an EMBL/GenBank/DDBJ whole genome shotgun (WGS) entry which is preliminary data.</text>
</comment>
<sequence>MGERFTGKVAPATGGSRGIGAAVPTRLAQEGASVVIGCRDNRAAAHESVSRLTTDGARAVEVQADVADPERWTATGMAAENAESYQRPGLELPTGKWLEAQVALGRFAEPAETAPAFAFLASDDASSRAAPSPSTAASSRRRGGCPWRRSPAPWPLPGRG</sequence>
<dbReference type="Proteomes" id="UP001220022">
    <property type="component" value="Unassembled WGS sequence"/>
</dbReference>
<reference evidence="4 5" key="1">
    <citation type="submission" date="2023-03" db="EMBL/GenBank/DDBJ databases">
        <title>Draft genome sequence of type strain Streptomyces ferralitis JCM 14344.</title>
        <authorList>
            <person name="Klaysubun C."/>
            <person name="Duangmal K."/>
        </authorList>
    </citation>
    <scope>NUCLEOTIDE SEQUENCE [LARGE SCALE GENOMIC DNA]</scope>
    <source>
        <strain evidence="4 5">JCM 14344</strain>
    </source>
</reference>
<keyword evidence="2" id="KW-0560">Oxidoreductase</keyword>
<dbReference type="SUPFAM" id="SSF51735">
    <property type="entry name" value="NAD(P)-binding Rossmann-fold domains"/>
    <property type="match status" value="1"/>
</dbReference>
<evidence type="ECO:0000256" key="2">
    <source>
        <dbReference type="ARBA" id="ARBA00023002"/>
    </source>
</evidence>
<proteinExistence type="inferred from homology"/>
<dbReference type="InterPro" id="IPR036291">
    <property type="entry name" value="NAD(P)-bd_dom_sf"/>
</dbReference>
<feature type="compositionally biased region" description="Low complexity" evidence="3">
    <location>
        <begin position="121"/>
        <end position="138"/>
    </location>
</feature>
<evidence type="ECO:0000313" key="4">
    <source>
        <dbReference type="EMBL" id="MDF2256719.1"/>
    </source>
</evidence>
<evidence type="ECO:0000256" key="3">
    <source>
        <dbReference type="SAM" id="MobiDB-lite"/>
    </source>
</evidence>
<dbReference type="RefSeq" id="WP_275813426.1">
    <property type="nucleotide sequence ID" value="NZ_BAAANM010000001.1"/>
</dbReference>
<dbReference type="PANTHER" id="PTHR48107:SF7">
    <property type="entry name" value="RE15974P"/>
    <property type="match status" value="1"/>
</dbReference>
<dbReference type="Gene3D" id="3.40.50.720">
    <property type="entry name" value="NAD(P)-binding Rossmann-like Domain"/>
    <property type="match status" value="1"/>
</dbReference>
<protein>
    <submittedName>
        <fullName evidence="4">SDR family oxidoreductase</fullName>
    </submittedName>
</protein>
<organism evidence="4 5">
    <name type="scientific">Streptantibioticus ferralitis</name>
    <dbReference type="NCBI Taxonomy" id="236510"/>
    <lineage>
        <taxon>Bacteria</taxon>
        <taxon>Bacillati</taxon>
        <taxon>Actinomycetota</taxon>
        <taxon>Actinomycetes</taxon>
        <taxon>Kitasatosporales</taxon>
        <taxon>Streptomycetaceae</taxon>
        <taxon>Streptantibioticus</taxon>
    </lineage>
</organism>
<dbReference type="Pfam" id="PF00106">
    <property type="entry name" value="adh_short"/>
    <property type="match status" value="1"/>
</dbReference>
<dbReference type="InterPro" id="IPR002347">
    <property type="entry name" value="SDR_fam"/>
</dbReference>
<dbReference type="EMBL" id="JARHTQ010000007">
    <property type="protein sequence ID" value="MDF2256719.1"/>
    <property type="molecule type" value="Genomic_DNA"/>
</dbReference>
<dbReference type="PANTHER" id="PTHR48107">
    <property type="entry name" value="NADPH-DEPENDENT ALDEHYDE REDUCTASE-LIKE PROTEIN, CHLOROPLASTIC-RELATED"/>
    <property type="match status" value="1"/>
</dbReference>
<keyword evidence="5" id="KW-1185">Reference proteome</keyword>
<feature type="region of interest" description="Disordered" evidence="3">
    <location>
        <begin position="121"/>
        <end position="160"/>
    </location>
</feature>
<feature type="region of interest" description="Disordered" evidence="3">
    <location>
        <begin position="1"/>
        <end position="20"/>
    </location>
</feature>